<reference evidence="1" key="1">
    <citation type="submission" date="2023-03" db="EMBL/GenBank/DDBJ databases">
        <authorList>
            <person name="Cao G."/>
            <person name="Liao Y."/>
        </authorList>
    </citation>
    <scope>NUCLEOTIDE SEQUENCE</scope>
    <source>
        <strain evidence="1">PSA6</strain>
    </source>
</reference>
<protein>
    <recommendedName>
        <fullName evidence="3">Virion structural protein</fullName>
    </recommendedName>
</protein>
<keyword evidence="2" id="KW-1185">Reference proteome</keyword>
<dbReference type="Proteomes" id="UP001224657">
    <property type="component" value="Segment"/>
</dbReference>
<evidence type="ECO:0008006" key="3">
    <source>
        <dbReference type="Google" id="ProtNLM"/>
    </source>
</evidence>
<organism evidence="1 2">
    <name type="scientific">Pseudomonas phage PSA6</name>
    <dbReference type="NCBI Taxonomy" id="3038281"/>
    <lineage>
        <taxon>Viruses</taxon>
        <taxon>Duplodnaviria</taxon>
        <taxon>Heunggongvirae</taxon>
        <taxon>Uroviricota</taxon>
        <taxon>Caudoviricetes</taxon>
        <taxon>Autographivirales</taxon>
        <taxon>Autotranscriptaviridae</taxon>
        <taxon>Studiervirinae</taxon>
        <taxon>Phutvirus</taxon>
        <taxon>Phutvirus PSA6</taxon>
    </lineage>
</organism>
<name>A0AAF0GJA7_9CAUD</name>
<evidence type="ECO:0000313" key="2">
    <source>
        <dbReference type="Proteomes" id="UP001224657"/>
    </source>
</evidence>
<proteinExistence type="predicted"/>
<accession>A0AAF0GJA7</accession>
<sequence>MPLGHTEGIAGNSTQRTIGAVMAISLNYTSFASKGFEIRQAMHTVLTTGEPVRLKNRHGQHWLLIVLHKDALGYTFRFLDNDNRDVGHMILKAAVRVWSDLDMEVFWRLNAEAYDLKEHPLVTIARQAELDRPDRLAKLHRATHKVITYGGAVIGYGGWQRDWLGRKRFYLVADKQGLAYGKTVKMTTEAFLMVARLEVLA</sequence>
<dbReference type="EMBL" id="OQ716796">
    <property type="protein sequence ID" value="WGH15446.1"/>
    <property type="molecule type" value="Genomic_DNA"/>
</dbReference>
<evidence type="ECO:0000313" key="1">
    <source>
        <dbReference type="EMBL" id="WGH15446.1"/>
    </source>
</evidence>